<dbReference type="Pfam" id="PF02441">
    <property type="entry name" value="Flavoprotein"/>
    <property type="match status" value="1"/>
</dbReference>
<dbReference type="InterPro" id="IPR003382">
    <property type="entry name" value="Flavoprotein"/>
</dbReference>
<dbReference type="InterPro" id="IPR036551">
    <property type="entry name" value="Flavin_trans-like"/>
</dbReference>
<proteinExistence type="predicted"/>
<feature type="domain" description="Flavoprotein" evidence="1">
    <location>
        <begin position="23"/>
        <end position="119"/>
    </location>
</feature>
<comment type="caution">
    <text evidence="2">The sequence shown here is derived from an EMBL/GenBank/DDBJ whole genome shotgun (WGS) entry which is preliminary data.</text>
</comment>
<gene>
    <name evidence="2" type="ORF">GCM10022419_023600</name>
</gene>
<organism evidence="2 3">
    <name type="scientific">Nonomuraea rosea</name>
    <dbReference type="NCBI Taxonomy" id="638574"/>
    <lineage>
        <taxon>Bacteria</taxon>
        <taxon>Bacillati</taxon>
        <taxon>Actinomycetota</taxon>
        <taxon>Actinomycetes</taxon>
        <taxon>Streptosporangiales</taxon>
        <taxon>Streptosporangiaceae</taxon>
        <taxon>Nonomuraea</taxon>
    </lineage>
</organism>
<keyword evidence="3" id="KW-1185">Reference proteome</keyword>
<protein>
    <submittedName>
        <fullName evidence="2">Flavoprotein</fullName>
    </submittedName>
</protein>
<reference evidence="3" key="1">
    <citation type="journal article" date="2019" name="Int. J. Syst. Evol. Microbiol.">
        <title>The Global Catalogue of Microorganisms (GCM) 10K type strain sequencing project: providing services to taxonomists for standard genome sequencing and annotation.</title>
        <authorList>
            <consortium name="The Broad Institute Genomics Platform"/>
            <consortium name="The Broad Institute Genome Sequencing Center for Infectious Disease"/>
            <person name="Wu L."/>
            <person name="Ma J."/>
        </authorList>
    </citation>
    <scope>NUCLEOTIDE SEQUENCE [LARGE SCALE GENOMIC DNA]</scope>
    <source>
        <strain evidence="3">JCM 17326</strain>
    </source>
</reference>
<dbReference type="EMBL" id="BAABDQ010000004">
    <property type="protein sequence ID" value="GAA3542708.1"/>
    <property type="molecule type" value="Genomic_DNA"/>
</dbReference>
<accession>A0ABP6W1J6</accession>
<evidence type="ECO:0000313" key="3">
    <source>
        <dbReference type="Proteomes" id="UP001500630"/>
    </source>
</evidence>
<dbReference type="SUPFAM" id="SSF52507">
    <property type="entry name" value="Homo-oligomeric flavin-containing Cys decarboxylases, HFCD"/>
    <property type="match status" value="1"/>
</dbReference>
<evidence type="ECO:0000259" key="1">
    <source>
        <dbReference type="Pfam" id="PF02441"/>
    </source>
</evidence>
<sequence>MRAAAWPADGSRRVTASPGRVLYLVVCAAGPAAQAGRLVAMAQEEGWVVQIVATPSALAFIDVPALENQTGRPVRSQYRKPSEPRPPRADAIIVAPATYNTINKFAAGIADTYALGVLAEAPGLGIPVVVLPFVNSALAFRAPFLRSVEGLRADGVRVLLGPGEFEPHPPSDGPDHYDDYPWKRALAELPAT</sequence>
<dbReference type="Gene3D" id="3.40.50.1950">
    <property type="entry name" value="Flavin prenyltransferase-like"/>
    <property type="match status" value="1"/>
</dbReference>
<evidence type="ECO:0000313" key="2">
    <source>
        <dbReference type="EMBL" id="GAA3542708.1"/>
    </source>
</evidence>
<dbReference type="Proteomes" id="UP001500630">
    <property type="component" value="Unassembled WGS sequence"/>
</dbReference>
<name>A0ABP6W1J6_9ACTN</name>